<name>A0A1L0A1U3_9GAMM</name>
<reference evidence="3 4" key="2">
    <citation type="submission" date="2016-11" db="EMBL/GenBank/DDBJ databases">
        <authorList>
            <person name="Klemetsen T."/>
        </authorList>
    </citation>
    <scope>NUCLEOTIDE SEQUENCE [LARGE SCALE GENOMIC DNA]</scope>
    <source>
        <strain evidence="3">MT 2528</strain>
    </source>
</reference>
<feature type="domain" description="Fe/B12 periplasmic-binding" evidence="1">
    <location>
        <begin position="1"/>
        <end position="294"/>
    </location>
</feature>
<dbReference type="Pfam" id="PF01497">
    <property type="entry name" value="Peripla_BP_2"/>
    <property type="match status" value="1"/>
</dbReference>
<dbReference type="PANTHER" id="PTHR30535">
    <property type="entry name" value="VITAMIN B12-BINDING PROTEIN"/>
    <property type="match status" value="1"/>
</dbReference>
<gene>
    <name evidence="3" type="ORF">MT2528_4719</name>
    <name evidence="2" type="ORF">NVI5450_0674</name>
</gene>
<sequence>MYLVMALQPQNPGHSIRAMADDLAKADQDTWQKLTELYPSFLNKPTVASPSTGQFDVEQAFSLNADLVIFSLNYQESLQQSETLNRLDALSIPYLFIDYRHDLSRNLLPSMNILGKVLGREAQAQKFSNFVQKQLNIVEQRLAENKHQQPLVLLERAAGINGPVCCRVFGQANFGAFAEMAGGKNWGSSKTSGVSVDLNSETLLVEDFDIIIATTGNWSHKKQSISPPLGYSAEQTLVDSGMKALVQRTGWSQMPVVKNKKVYVIWHQFYNHPGYFVAIQMMAKWMHPSLFTDLNPEQVWQEYHQQFMPFQSSGIFWSQLP</sequence>
<evidence type="ECO:0000313" key="5">
    <source>
        <dbReference type="Proteomes" id="UP000183794"/>
    </source>
</evidence>
<dbReference type="EMBL" id="FPLD01000025">
    <property type="protein sequence ID" value="SGY86879.1"/>
    <property type="molecule type" value="Genomic_DNA"/>
</dbReference>
<organism evidence="2 5">
    <name type="scientific">Moritella viscosa</name>
    <dbReference type="NCBI Taxonomy" id="80854"/>
    <lineage>
        <taxon>Bacteria</taxon>
        <taxon>Pseudomonadati</taxon>
        <taxon>Pseudomonadota</taxon>
        <taxon>Gammaproteobacteria</taxon>
        <taxon>Alteromonadales</taxon>
        <taxon>Moritellaceae</taxon>
        <taxon>Moritella</taxon>
    </lineage>
</organism>
<dbReference type="PROSITE" id="PS50983">
    <property type="entry name" value="FE_B12_PBP"/>
    <property type="match status" value="1"/>
</dbReference>
<evidence type="ECO:0000259" key="1">
    <source>
        <dbReference type="PROSITE" id="PS50983"/>
    </source>
</evidence>
<evidence type="ECO:0000313" key="2">
    <source>
        <dbReference type="EMBL" id="SGY86879.1"/>
    </source>
</evidence>
<dbReference type="SUPFAM" id="SSF53807">
    <property type="entry name" value="Helical backbone' metal receptor"/>
    <property type="match status" value="1"/>
</dbReference>
<dbReference type="Gene3D" id="3.40.50.1980">
    <property type="entry name" value="Nitrogenase molybdenum iron protein domain"/>
    <property type="match status" value="2"/>
</dbReference>
<dbReference type="InterPro" id="IPR050902">
    <property type="entry name" value="ABC_Transporter_SBP"/>
</dbReference>
<dbReference type="EMBL" id="FPLJ01000145">
    <property type="protein sequence ID" value="SGZ03971.1"/>
    <property type="molecule type" value="Genomic_DNA"/>
</dbReference>
<dbReference type="Proteomes" id="UP000182660">
    <property type="component" value="Unassembled WGS sequence"/>
</dbReference>
<evidence type="ECO:0000313" key="4">
    <source>
        <dbReference type="Proteomes" id="UP000182660"/>
    </source>
</evidence>
<reference evidence="2 5" key="1">
    <citation type="submission" date="2016-11" db="EMBL/GenBank/DDBJ databases">
        <authorList>
            <person name="Jaros S."/>
            <person name="Januszkiewicz K."/>
            <person name="Wedrychowicz H."/>
        </authorList>
    </citation>
    <scope>NUCLEOTIDE SEQUENCE [LARGE SCALE GENOMIC DNA]</scope>
    <source>
        <strain evidence="2">NVI 5450</strain>
    </source>
</reference>
<keyword evidence="4" id="KW-1185">Reference proteome</keyword>
<evidence type="ECO:0000313" key="3">
    <source>
        <dbReference type="EMBL" id="SGZ03971.1"/>
    </source>
</evidence>
<dbReference type="Proteomes" id="UP000183794">
    <property type="component" value="Unassembled WGS sequence"/>
</dbReference>
<dbReference type="InterPro" id="IPR002491">
    <property type="entry name" value="ABC_transptr_periplasmic_BD"/>
</dbReference>
<protein>
    <submittedName>
        <fullName evidence="2 3">Periplasmic substrate-binding transport protein</fullName>
    </submittedName>
</protein>
<proteinExistence type="predicted"/>
<dbReference type="AlphaFoldDB" id="A0A1L0A1U3"/>
<accession>A0A1L0A1U3</accession>
<dbReference type="PANTHER" id="PTHR30535:SF34">
    <property type="entry name" value="MOLYBDATE-BINDING PROTEIN MOLA"/>
    <property type="match status" value="1"/>
</dbReference>